<dbReference type="Proteomes" id="UP000187209">
    <property type="component" value="Unassembled WGS sequence"/>
</dbReference>
<reference evidence="12 13" key="1">
    <citation type="submission" date="2016-11" db="EMBL/GenBank/DDBJ databases">
        <title>The macronuclear genome of Stentor coeruleus: a giant cell with tiny introns.</title>
        <authorList>
            <person name="Slabodnick M."/>
            <person name="Ruby J.G."/>
            <person name="Reiff S.B."/>
            <person name="Swart E.C."/>
            <person name="Gosai S."/>
            <person name="Prabakaran S."/>
            <person name="Witkowska E."/>
            <person name="Larue G.E."/>
            <person name="Fisher S."/>
            <person name="Freeman R.M."/>
            <person name="Gunawardena J."/>
            <person name="Chu W."/>
            <person name="Stover N.A."/>
            <person name="Gregory B.D."/>
            <person name="Nowacki M."/>
            <person name="Derisi J."/>
            <person name="Roy S.W."/>
            <person name="Marshall W.F."/>
            <person name="Sood P."/>
        </authorList>
    </citation>
    <scope>NUCLEOTIDE SEQUENCE [LARGE SCALE GENOMIC DNA]</scope>
    <source>
        <strain evidence="12">WM001</strain>
    </source>
</reference>
<dbReference type="InterPro" id="IPR050681">
    <property type="entry name" value="CDF/SLC30A"/>
</dbReference>
<keyword evidence="3" id="KW-0813">Transport</keyword>
<dbReference type="Gene3D" id="1.20.1510.10">
    <property type="entry name" value="Cation efflux protein transmembrane domain"/>
    <property type="match status" value="1"/>
</dbReference>
<dbReference type="Pfam" id="PF16916">
    <property type="entry name" value="ZT_dimer"/>
    <property type="match status" value="1"/>
</dbReference>
<sequence length="362" mass="40075">MESINRAESIDSTDILKMPEAESPILPTTLEPLNISKHVSQSFILHQQNSKKYLSRLYCNLAFSVVFMFCEIAGGIISGSIAILTDAFHVLTDVLGFLITIASLHFTRKSPTWRMSYGYYRAEVMGALLSIALIWGLTIWLVYEAIARLIKPQYVDGLIMLITACGGLAGNVLMGIILIKTNPDEIKNENESLLDKSTDTSDGTKHKRSLNMRAAFIHVIGDSIQSIGVIIAGVVIYVKPEYKEADPVCTLLFCVVVLGTTIPILKDCIKILMEASPDDISLEQVIRTLKTIEEVMDLHDFHLWSLSAGKLSFSCHFVTNDPATALEKANKILKEDFNIGHITIQTEISGTNSEILCENDLH</sequence>
<evidence type="ECO:0000256" key="1">
    <source>
        <dbReference type="ARBA" id="ARBA00004141"/>
    </source>
</evidence>
<dbReference type="InterPro" id="IPR027469">
    <property type="entry name" value="Cation_efflux_TMD_sf"/>
</dbReference>
<feature type="transmembrane region" description="Helical" evidence="9">
    <location>
        <begin position="127"/>
        <end position="146"/>
    </location>
</feature>
<evidence type="ECO:0000313" key="12">
    <source>
        <dbReference type="EMBL" id="OMJ89373.1"/>
    </source>
</evidence>
<protein>
    <recommendedName>
        <fullName evidence="14">Cation efflux protein cytoplasmic domain-containing protein</fullName>
    </recommendedName>
</protein>
<comment type="caution">
    <text evidence="12">The sequence shown here is derived from an EMBL/GenBank/DDBJ whole genome shotgun (WGS) entry which is preliminary data.</text>
</comment>
<feature type="transmembrane region" description="Helical" evidence="9">
    <location>
        <begin position="158"/>
        <end position="179"/>
    </location>
</feature>
<dbReference type="InterPro" id="IPR058533">
    <property type="entry name" value="Cation_efflux_TM"/>
</dbReference>
<keyword evidence="5" id="KW-0862">Zinc</keyword>
<keyword evidence="4 9" id="KW-0812">Transmembrane</keyword>
<dbReference type="GO" id="GO:0005886">
    <property type="term" value="C:plasma membrane"/>
    <property type="evidence" value="ECO:0007669"/>
    <property type="project" value="TreeGrafter"/>
</dbReference>
<feature type="transmembrane region" description="Helical" evidence="9">
    <location>
        <begin position="57"/>
        <end position="81"/>
    </location>
</feature>
<dbReference type="InterPro" id="IPR036837">
    <property type="entry name" value="Cation_efflux_CTD_sf"/>
</dbReference>
<dbReference type="EMBL" id="MPUH01000127">
    <property type="protein sequence ID" value="OMJ89373.1"/>
    <property type="molecule type" value="Genomic_DNA"/>
</dbReference>
<dbReference type="PANTHER" id="PTHR11562">
    <property type="entry name" value="CATION EFFLUX PROTEIN/ ZINC TRANSPORTER"/>
    <property type="match status" value="1"/>
</dbReference>
<keyword evidence="5" id="KW-0864">Zinc transport</keyword>
<evidence type="ECO:0000256" key="3">
    <source>
        <dbReference type="ARBA" id="ARBA00022448"/>
    </source>
</evidence>
<evidence type="ECO:0000256" key="2">
    <source>
        <dbReference type="ARBA" id="ARBA00008873"/>
    </source>
</evidence>
<dbReference type="NCBIfam" id="TIGR01297">
    <property type="entry name" value="CDF"/>
    <property type="match status" value="1"/>
</dbReference>
<evidence type="ECO:0000259" key="10">
    <source>
        <dbReference type="Pfam" id="PF01545"/>
    </source>
</evidence>
<evidence type="ECO:0008006" key="14">
    <source>
        <dbReference type="Google" id="ProtNLM"/>
    </source>
</evidence>
<dbReference type="PANTHER" id="PTHR11562:SF17">
    <property type="entry name" value="RE54080P-RELATED"/>
    <property type="match status" value="1"/>
</dbReference>
<evidence type="ECO:0000256" key="5">
    <source>
        <dbReference type="ARBA" id="ARBA00022906"/>
    </source>
</evidence>
<keyword evidence="6 9" id="KW-1133">Transmembrane helix</keyword>
<keyword evidence="7" id="KW-0406">Ion transport</keyword>
<dbReference type="InterPro" id="IPR002524">
    <property type="entry name" value="Cation_efflux"/>
</dbReference>
<keyword evidence="8 9" id="KW-0472">Membrane</keyword>
<evidence type="ECO:0000256" key="7">
    <source>
        <dbReference type="ARBA" id="ARBA00023065"/>
    </source>
</evidence>
<accession>A0A1R2CK50</accession>
<evidence type="ECO:0000256" key="9">
    <source>
        <dbReference type="SAM" id="Phobius"/>
    </source>
</evidence>
<evidence type="ECO:0000256" key="6">
    <source>
        <dbReference type="ARBA" id="ARBA00022989"/>
    </source>
</evidence>
<dbReference type="GO" id="GO:0005385">
    <property type="term" value="F:zinc ion transmembrane transporter activity"/>
    <property type="evidence" value="ECO:0007669"/>
    <property type="project" value="TreeGrafter"/>
</dbReference>
<keyword evidence="13" id="KW-1185">Reference proteome</keyword>
<evidence type="ECO:0000256" key="8">
    <source>
        <dbReference type="ARBA" id="ARBA00023136"/>
    </source>
</evidence>
<evidence type="ECO:0000256" key="4">
    <source>
        <dbReference type="ARBA" id="ARBA00022692"/>
    </source>
</evidence>
<organism evidence="12 13">
    <name type="scientific">Stentor coeruleus</name>
    <dbReference type="NCBI Taxonomy" id="5963"/>
    <lineage>
        <taxon>Eukaryota</taxon>
        <taxon>Sar</taxon>
        <taxon>Alveolata</taxon>
        <taxon>Ciliophora</taxon>
        <taxon>Postciliodesmatophora</taxon>
        <taxon>Heterotrichea</taxon>
        <taxon>Heterotrichida</taxon>
        <taxon>Stentoridae</taxon>
        <taxon>Stentor</taxon>
    </lineage>
</organism>
<gene>
    <name evidence="12" type="ORF">SteCoe_8473</name>
</gene>
<evidence type="ECO:0000259" key="11">
    <source>
        <dbReference type="Pfam" id="PF16916"/>
    </source>
</evidence>
<dbReference type="InterPro" id="IPR027470">
    <property type="entry name" value="Cation_efflux_CTD"/>
</dbReference>
<feature type="domain" description="Cation efflux protein cytoplasmic" evidence="11">
    <location>
        <begin position="277"/>
        <end position="347"/>
    </location>
</feature>
<feature type="transmembrane region" description="Helical" evidence="9">
    <location>
        <begin position="215"/>
        <end position="239"/>
    </location>
</feature>
<comment type="similarity">
    <text evidence="2">Belongs to the cation diffusion facilitator (CDF) transporter (TC 2.A.4) family. SLC30A subfamily.</text>
</comment>
<dbReference type="AlphaFoldDB" id="A0A1R2CK50"/>
<comment type="subcellular location">
    <subcellularLocation>
        <location evidence="1">Membrane</location>
        <topology evidence="1">Multi-pass membrane protein</topology>
    </subcellularLocation>
</comment>
<name>A0A1R2CK50_9CILI</name>
<feature type="domain" description="Cation efflux protein transmembrane" evidence="10">
    <location>
        <begin position="61"/>
        <end position="273"/>
    </location>
</feature>
<feature type="transmembrane region" description="Helical" evidence="9">
    <location>
        <begin position="87"/>
        <end position="106"/>
    </location>
</feature>
<evidence type="ECO:0000313" key="13">
    <source>
        <dbReference type="Proteomes" id="UP000187209"/>
    </source>
</evidence>
<proteinExistence type="inferred from homology"/>
<dbReference type="SUPFAM" id="SSF160240">
    <property type="entry name" value="Cation efflux protein cytoplasmic domain-like"/>
    <property type="match status" value="1"/>
</dbReference>
<dbReference type="Pfam" id="PF01545">
    <property type="entry name" value="Cation_efflux"/>
    <property type="match status" value="1"/>
</dbReference>
<feature type="transmembrane region" description="Helical" evidence="9">
    <location>
        <begin position="245"/>
        <end position="265"/>
    </location>
</feature>
<dbReference type="OrthoDB" id="9944568at2759"/>
<dbReference type="SUPFAM" id="SSF161111">
    <property type="entry name" value="Cation efflux protein transmembrane domain-like"/>
    <property type="match status" value="1"/>
</dbReference>